<feature type="compositionally biased region" description="Acidic residues" evidence="4">
    <location>
        <begin position="41"/>
        <end position="56"/>
    </location>
</feature>
<evidence type="ECO:0000256" key="1">
    <source>
        <dbReference type="ARBA" id="ARBA00022670"/>
    </source>
</evidence>
<dbReference type="Proteomes" id="UP001152795">
    <property type="component" value="Unassembled WGS sequence"/>
</dbReference>
<proteinExistence type="predicted"/>
<evidence type="ECO:0000313" key="7">
    <source>
        <dbReference type="Proteomes" id="UP001152795"/>
    </source>
</evidence>
<gene>
    <name evidence="6" type="ORF">PACLA_8A049504</name>
</gene>
<feature type="domain" description="UBP34/UBP24/USP9X/USP9Y-like ARM repeat region" evidence="5">
    <location>
        <begin position="319"/>
        <end position="461"/>
    </location>
</feature>
<evidence type="ECO:0000256" key="2">
    <source>
        <dbReference type="ARBA" id="ARBA00022786"/>
    </source>
</evidence>
<evidence type="ECO:0000313" key="6">
    <source>
        <dbReference type="EMBL" id="CAB3998098.1"/>
    </source>
</evidence>
<organism evidence="6 7">
    <name type="scientific">Paramuricea clavata</name>
    <name type="common">Red gorgonian</name>
    <name type="synonym">Violescent sea-whip</name>
    <dbReference type="NCBI Taxonomy" id="317549"/>
    <lineage>
        <taxon>Eukaryota</taxon>
        <taxon>Metazoa</taxon>
        <taxon>Cnidaria</taxon>
        <taxon>Anthozoa</taxon>
        <taxon>Octocorallia</taxon>
        <taxon>Malacalcyonacea</taxon>
        <taxon>Plexauridae</taxon>
        <taxon>Paramuricea</taxon>
    </lineage>
</organism>
<feature type="region of interest" description="Disordered" evidence="4">
    <location>
        <begin position="1"/>
        <end position="56"/>
    </location>
</feature>
<comment type="caution">
    <text evidence="6">The sequence shown here is derived from an EMBL/GenBank/DDBJ whole genome shotgun (WGS) entry which is preliminary data.</text>
</comment>
<dbReference type="EMBL" id="CACRXK020003265">
    <property type="protein sequence ID" value="CAB3998098.1"/>
    <property type="molecule type" value="Genomic_DNA"/>
</dbReference>
<keyword evidence="3 6" id="KW-0378">Hydrolase</keyword>
<feature type="non-terminal residue" evidence="6">
    <location>
        <position position="461"/>
    </location>
</feature>
<protein>
    <submittedName>
        <fullName evidence="6">Probable ubiquitin carboxyl-terminal hydrolase FAF-X isoform X2</fullName>
    </submittedName>
</protein>
<evidence type="ECO:0000259" key="5">
    <source>
        <dbReference type="Pfam" id="PF25010"/>
    </source>
</evidence>
<keyword evidence="1" id="KW-0645">Protease</keyword>
<keyword evidence="7" id="KW-1185">Reference proteome</keyword>
<keyword evidence="2" id="KW-0833">Ubl conjugation pathway</keyword>
<dbReference type="GO" id="GO:0006508">
    <property type="term" value="P:proteolysis"/>
    <property type="evidence" value="ECO:0007669"/>
    <property type="project" value="UniProtKB-KW"/>
</dbReference>
<name>A0A6S7H1K5_PARCT</name>
<dbReference type="AlphaFoldDB" id="A0A6S7H1K5"/>
<evidence type="ECO:0000256" key="4">
    <source>
        <dbReference type="SAM" id="MobiDB-lite"/>
    </source>
</evidence>
<dbReference type="GO" id="GO:0008233">
    <property type="term" value="F:peptidase activity"/>
    <property type="evidence" value="ECO:0007669"/>
    <property type="project" value="UniProtKB-KW"/>
</dbReference>
<accession>A0A6S7H1K5</accession>
<dbReference type="InterPro" id="IPR056850">
    <property type="entry name" value="ARM_UBP34_24_USP9X_Y"/>
</dbReference>
<reference evidence="6" key="1">
    <citation type="submission" date="2020-04" db="EMBL/GenBank/DDBJ databases">
        <authorList>
            <person name="Alioto T."/>
            <person name="Alioto T."/>
            <person name="Gomez Garrido J."/>
        </authorList>
    </citation>
    <scope>NUCLEOTIDE SEQUENCE</scope>
    <source>
        <strain evidence="6">A484AB</strain>
    </source>
</reference>
<dbReference type="OrthoDB" id="289038at2759"/>
<evidence type="ECO:0000256" key="3">
    <source>
        <dbReference type="ARBA" id="ARBA00022801"/>
    </source>
</evidence>
<sequence length="461" mass="52137">MTVSVRGGIPLDQTPPTDGTNQEGEQQEGEGESSETTQEINEGENEENEVLVDENGDPIFPVEELGKLDEMITRQKWVVPVLPKCELEVLIRASIKLCQAGLDTHSEPCQRFFREGLTMSFQKILNDDAVHSWKYEIQRCIYDSTKLLIELCVTKLTQDWFVLLDMLALALNPHCRFHIYNAGRAAVNCGRGGQGGETEIFAPPRTSKGWLIDFVNHFGMLGGFKLVQERICEGGSLSVSLLAALIRPFGQCAQVLCSGAVKKYFLPIIECVQKFLDDLTNEELKKETKNESKSDSLSSIIKALKSLAAKLPKGEDVGKDLETFRLKMIFRLLQVSSFNGKMNALNEINKVISSVSYYSQRHMDDEEWLTADKMAEWIHENDVLSIVLKDNLHQPQYVEKLEKIIRFVIKEKALTLKDLDNIWSAQAGKHDVIVKNIHDLLAKLAWDFSAEQLDHLFECFQ</sequence>
<dbReference type="Pfam" id="PF25010">
    <property type="entry name" value="ARM_UBP24_USP9X-Y"/>
    <property type="match status" value="1"/>
</dbReference>